<feature type="domain" description="SLH" evidence="2">
    <location>
        <begin position="149"/>
        <end position="216"/>
    </location>
</feature>
<dbReference type="PROSITE" id="PS51272">
    <property type="entry name" value="SLH"/>
    <property type="match status" value="3"/>
</dbReference>
<evidence type="ECO:0000313" key="4">
    <source>
        <dbReference type="Proteomes" id="UP000245634"/>
    </source>
</evidence>
<organism evidence="3 4">
    <name type="scientific">Tumebacillus permanentifrigoris</name>
    <dbReference type="NCBI Taxonomy" id="378543"/>
    <lineage>
        <taxon>Bacteria</taxon>
        <taxon>Bacillati</taxon>
        <taxon>Bacillota</taxon>
        <taxon>Bacilli</taxon>
        <taxon>Bacillales</taxon>
        <taxon>Alicyclobacillaceae</taxon>
        <taxon>Tumebacillus</taxon>
    </lineage>
</organism>
<dbReference type="AlphaFoldDB" id="A0A316DE26"/>
<protein>
    <submittedName>
        <fullName evidence="3">S-layer family protein</fullName>
    </submittedName>
</protein>
<dbReference type="InterPro" id="IPR001119">
    <property type="entry name" value="SLH_dom"/>
</dbReference>
<dbReference type="InterPro" id="IPR051465">
    <property type="entry name" value="Cell_Envelope_Struct_Comp"/>
</dbReference>
<feature type="domain" description="SLH" evidence="2">
    <location>
        <begin position="89"/>
        <end position="147"/>
    </location>
</feature>
<feature type="signal peptide" evidence="1">
    <location>
        <begin position="1"/>
        <end position="26"/>
    </location>
</feature>
<dbReference type="Pfam" id="PF00395">
    <property type="entry name" value="SLH"/>
    <property type="match status" value="3"/>
</dbReference>
<proteinExistence type="predicted"/>
<evidence type="ECO:0000313" key="3">
    <source>
        <dbReference type="EMBL" id="PWK15956.1"/>
    </source>
</evidence>
<comment type="caution">
    <text evidence="3">The sequence shown here is derived from an EMBL/GenBank/DDBJ whole genome shotgun (WGS) entry which is preliminary data.</text>
</comment>
<dbReference type="Gene3D" id="2.60.40.10">
    <property type="entry name" value="Immunoglobulins"/>
    <property type="match status" value="1"/>
</dbReference>
<gene>
    <name evidence="3" type="ORF">C7459_102202</name>
</gene>
<accession>A0A316DE26</accession>
<keyword evidence="4" id="KW-1185">Reference proteome</keyword>
<dbReference type="PANTHER" id="PTHR43308">
    <property type="entry name" value="OUTER MEMBRANE PROTEIN ALPHA-RELATED"/>
    <property type="match status" value="1"/>
</dbReference>
<feature type="domain" description="SLH" evidence="2">
    <location>
        <begin position="25"/>
        <end position="88"/>
    </location>
</feature>
<evidence type="ECO:0000259" key="2">
    <source>
        <dbReference type="PROSITE" id="PS51272"/>
    </source>
</evidence>
<feature type="chain" id="PRO_5016395436" evidence="1">
    <location>
        <begin position="27"/>
        <end position="416"/>
    </location>
</feature>
<dbReference type="EMBL" id="QGGL01000002">
    <property type="protein sequence ID" value="PWK15956.1"/>
    <property type="molecule type" value="Genomic_DNA"/>
</dbReference>
<dbReference type="Proteomes" id="UP000245634">
    <property type="component" value="Unassembled WGS sequence"/>
</dbReference>
<dbReference type="RefSeq" id="WP_170119236.1">
    <property type="nucleotide sequence ID" value="NZ_QGGL01000002.1"/>
</dbReference>
<keyword evidence="1" id="KW-0732">Signal</keyword>
<reference evidence="3 4" key="1">
    <citation type="submission" date="2018-05" db="EMBL/GenBank/DDBJ databases">
        <title>Genomic Encyclopedia of Type Strains, Phase IV (KMG-IV): sequencing the most valuable type-strain genomes for metagenomic binning, comparative biology and taxonomic classification.</title>
        <authorList>
            <person name="Goeker M."/>
        </authorList>
    </citation>
    <scope>NUCLEOTIDE SEQUENCE [LARGE SCALE GENOMIC DNA]</scope>
    <source>
        <strain evidence="3 4">DSM 18773</strain>
    </source>
</reference>
<dbReference type="InterPro" id="IPR013783">
    <property type="entry name" value="Ig-like_fold"/>
</dbReference>
<name>A0A316DE26_9BACL</name>
<evidence type="ECO:0000256" key="1">
    <source>
        <dbReference type="SAM" id="SignalP"/>
    </source>
</evidence>
<sequence length="416" mass="44446">MQDKRPWGAWVVAFGLLTALAQPATAAAGFQDLNDSYARDEILALAQQGILNGKSPRAFAPVDATTREEFAVIMSRSMHLDIDTDAHSTFSDVSPWAQPYVAAMVKVGIMHGTDGINFEGSRPISREELAITCLNALALGPQAYLYGEQPTFSDASQVSGWARPYVGFAQKIGLFVGAPTGTGQFVFEPQANADRQAVALLAYKFNKEMDVYKLTGHTLISAELRVHTSDPINALYETQYRIDGTGGGGTVHVSLSDGVHTVTGSAAFERDDTFKLTVDTTPLQEGPVTITATQIDVAGATRTATLQTYKDIASRNFAITNTQMIDDTNLSNYPIIGTAEPGAQVTVYAADTEGHDVYGTGHADESGHFAIAVDATKLVDGPIALYGSALDLAWNLVNTEPDHNVQVIKTSSPTLP</sequence>